<evidence type="ECO:0000256" key="13">
    <source>
        <dbReference type="SAM" id="Phobius"/>
    </source>
</evidence>
<feature type="binding site" evidence="12">
    <location>
        <position position="217"/>
    </location>
    <ligand>
        <name>Fe cation</name>
        <dbReference type="ChEBI" id="CHEBI:24875"/>
        <label>2</label>
    </ligand>
</feature>
<feature type="binding site" evidence="12">
    <location>
        <position position="163"/>
    </location>
    <ligand>
        <name>Fe cation</name>
        <dbReference type="ChEBI" id="CHEBI:24875"/>
        <label>2</label>
    </ligand>
</feature>
<organism evidence="14 15">
    <name type="scientific">Stylonychia lemnae</name>
    <name type="common">Ciliate</name>
    <dbReference type="NCBI Taxonomy" id="5949"/>
    <lineage>
        <taxon>Eukaryota</taxon>
        <taxon>Sar</taxon>
        <taxon>Alveolata</taxon>
        <taxon>Ciliophora</taxon>
        <taxon>Intramacronucleata</taxon>
        <taxon>Spirotrichea</taxon>
        <taxon>Stichotrichia</taxon>
        <taxon>Sporadotrichida</taxon>
        <taxon>Oxytrichidae</taxon>
        <taxon>Stylonychinae</taxon>
        <taxon>Stylonychia</taxon>
    </lineage>
</organism>
<keyword evidence="7" id="KW-0249">Electron transport</keyword>
<keyword evidence="9" id="KW-0560">Oxidoreductase</keyword>
<feature type="binding site" evidence="12">
    <location>
        <position position="220"/>
    </location>
    <ligand>
        <name>Fe cation</name>
        <dbReference type="ChEBI" id="CHEBI:24875"/>
        <label>2</label>
    </ligand>
</feature>
<proteinExistence type="inferred from homology"/>
<comment type="subcellular location">
    <subcellularLocation>
        <location evidence="1">Membrane</location>
    </subcellularLocation>
</comment>
<keyword evidence="6 12" id="KW-0479">Metal-binding</keyword>
<feature type="binding site" evidence="12">
    <location>
        <position position="112"/>
    </location>
    <ligand>
        <name>Fe cation</name>
        <dbReference type="ChEBI" id="CHEBI:24875"/>
        <label>2</label>
    </ligand>
</feature>
<dbReference type="EMBL" id="CCKQ01006000">
    <property type="protein sequence ID" value="CDW77282.1"/>
    <property type="molecule type" value="Genomic_DNA"/>
</dbReference>
<keyword evidence="11 13" id="KW-0472">Membrane</keyword>
<sequence>MVIDPKRHLMAHPIYQLGDIQDIKQTHRQTDGIRDKMALYSVRGIRRVFDMLTGYNQDRMSERLWLNRVIFLETIAGVPGMCGGMTIHLKSLRSLKPDRGMIHYLLEEAENERTHLFLFMNFKKPNSLFKLLIAMTQGVFWNFYFLCYLMSPKFCHRLVGYLEEEAVYTYTILLKQIDQGFLPELEKSDAPKIAKEYYDLPEDAKFRDMVLAIRADESIHREFNHYFAELRPEEEIEELDITVMGQETKNITQTD</sequence>
<feature type="binding site" evidence="12">
    <location>
        <position position="217"/>
    </location>
    <ligand>
        <name>Fe cation</name>
        <dbReference type="ChEBI" id="CHEBI:24875"/>
        <label>1</label>
    </ligand>
</feature>
<dbReference type="GO" id="GO:0010230">
    <property type="term" value="P:alternative respiration"/>
    <property type="evidence" value="ECO:0007669"/>
    <property type="project" value="TreeGrafter"/>
</dbReference>
<evidence type="ECO:0000256" key="7">
    <source>
        <dbReference type="ARBA" id="ARBA00022982"/>
    </source>
</evidence>
<dbReference type="OMA" id="WKQKKAP"/>
<evidence type="ECO:0000256" key="12">
    <source>
        <dbReference type="PIRSR" id="PIRSR005229-1"/>
    </source>
</evidence>
<evidence type="ECO:0000256" key="11">
    <source>
        <dbReference type="ARBA" id="ARBA00023136"/>
    </source>
</evidence>
<dbReference type="PIRSF" id="PIRSF005229">
    <property type="entry name" value="AOX"/>
    <property type="match status" value="1"/>
</dbReference>
<evidence type="ECO:0000256" key="5">
    <source>
        <dbReference type="ARBA" id="ARBA00022692"/>
    </source>
</evidence>
<feature type="binding site" evidence="12">
    <location>
        <position position="73"/>
    </location>
    <ligand>
        <name>Fe cation</name>
        <dbReference type="ChEBI" id="CHEBI:24875"/>
        <label>1</label>
    </ligand>
</feature>
<evidence type="ECO:0000256" key="3">
    <source>
        <dbReference type="ARBA" id="ARBA00022448"/>
    </source>
</evidence>
<dbReference type="InParanoid" id="A0A078A6T0"/>
<keyword evidence="3" id="KW-0813">Transport</keyword>
<dbReference type="PANTHER" id="PTHR31803">
    <property type="entry name" value="ALTERNATIVE OXIDASE"/>
    <property type="match status" value="1"/>
</dbReference>
<dbReference type="InterPro" id="IPR038659">
    <property type="entry name" value="AOX_sf"/>
</dbReference>
<feature type="binding site" evidence="12">
    <location>
        <position position="112"/>
    </location>
    <ligand>
        <name>Fe cation</name>
        <dbReference type="ChEBI" id="CHEBI:24875"/>
        <label>1</label>
    </ligand>
</feature>
<dbReference type="GO" id="GO:0005739">
    <property type="term" value="C:mitochondrion"/>
    <property type="evidence" value="ECO:0007669"/>
    <property type="project" value="TreeGrafter"/>
</dbReference>
<evidence type="ECO:0000256" key="6">
    <source>
        <dbReference type="ARBA" id="ARBA00022723"/>
    </source>
</evidence>
<evidence type="ECO:0000256" key="4">
    <source>
        <dbReference type="ARBA" id="ARBA00022660"/>
    </source>
</evidence>
<evidence type="ECO:0000313" key="14">
    <source>
        <dbReference type="EMBL" id="CDW77282.1"/>
    </source>
</evidence>
<evidence type="ECO:0000256" key="9">
    <source>
        <dbReference type="ARBA" id="ARBA00023002"/>
    </source>
</evidence>
<evidence type="ECO:0000313" key="15">
    <source>
        <dbReference type="Proteomes" id="UP000039865"/>
    </source>
</evidence>
<dbReference type="InterPro" id="IPR002680">
    <property type="entry name" value="AOX"/>
</dbReference>
<dbReference type="GO" id="GO:0016020">
    <property type="term" value="C:membrane"/>
    <property type="evidence" value="ECO:0007669"/>
    <property type="project" value="UniProtKB-SubCell"/>
</dbReference>
<gene>
    <name evidence="14" type="primary">Contig18657.g19819</name>
    <name evidence="14" type="ORF">STYLEM_6242</name>
</gene>
<dbReference type="GO" id="GO:0046872">
    <property type="term" value="F:metal ion binding"/>
    <property type="evidence" value="ECO:0007669"/>
    <property type="project" value="UniProtKB-KW"/>
</dbReference>
<keyword evidence="4" id="KW-0679">Respiratory chain</keyword>
<accession>A0A078A6T0</accession>
<protein>
    <submittedName>
        <fullName evidence="14">Alternative oxidase isoform b</fullName>
    </submittedName>
</protein>
<dbReference type="OrthoDB" id="16906at2759"/>
<keyword evidence="8 13" id="KW-1133">Transmembrane helix</keyword>
<comment type="similarity">
    <text evidence="2">Belongs to the alternative oxidase family.</text>
</comment>
<evidence type="ECO:0000256" key="1">
    <source>
        <dbReference type="ARBA" id="ARBA00004370"/>
    </source>
</evidence>
<keyword evidence="5 13" id="KW-0812">Transmembrane</keyword>
<reference evidence="14 15" key="1">
    <citation type="submission" date="2014-06" db="EMBL/GenBank/DDBJ databases">
        <authorList>
            <person name="Swart Estienne"/>
        </authorList>
    </citation>
    <scope>NUCLEOTIDE SEQUENCE [LARGE SCALE GENOMIC DNA]</scope>
    <source>
        <strain evidence="14 15">130c</strain>
    </source>
</reference>
<dbReference type="Proteomes" id="UP000039865">
    <property type="component" value="Unassembled WGS sequence"/>
</dbReference>
<dbReference type="Gene3D" id="1.20.1260.140">
    <property type="entry name" value="Alternative oxidase"/>
    <property type="match status" value="1"/>
</dbReference>
<name>A0A078A6T0_STYLE</name>
<dbReference type="PANTHER" id="PTHR31803:SF3">
    <property type="entry name" value="ALTERNATIVE OXIDASE"/>
    <property type="match status" value="1"/>
</dbReference>
<feature type="transmembrane region" description="Helical" evidence="13">
    <location>
        <begin position="69"/>
        <end position="89"/>
    </location>
</feature>
<dbReference type="Pfam" id="PF01786">
    <property type="entry name" value="AOX"/>
    <property type="match status" value="1"/>
</dbReference>
<keyword evidence="10 12" id="KW-0408">Iron</keyword>
<evidence type="ECO:0000256" key="2">
    <source>
        <dbReference type="ARBA" id="ARBA00008388"/>
    </source>
</evidence>
<feature type="binding site" evidence="12">
    <location>
        <position position="115"/>
    </location>
    <ligand>
        <name>Fe cation</name>
        <dbReference type="ChEBI" id="CHEBI:24875"/>
        <label>1</label>
    </ligand>
</feature>
<dbReference type="AlphaFoldDB" id="A0A078A6T0"/>
<evidence type="ECO:0000256" key="10">
    <source>
        <dbReference type="ARBA" id="ARBA00023004"/>
    </source>
</evidence>
<evidence type="ECO:0000256" key="8">
    <source>
        <dbReference type="ARBA" id="ARBA00022989"/>
    </source>
</evidence>
<feature type="transmembrane region" description="Helical" evidence="13">
    <location>
        <begin position="128"/>
        <end position="149"/>
    </location>
</feature>
<comment type="cofactor">
    <cofactor evidence="12">
        <name>Fe cation</name>
        <dbReference type="ChEBI" id="CHEBI:24875"/>
    </cofactor>
    <text evidence="12">Binds 2 iron ions per subunit.</text>
</comment>
<keyword evidence="15" id="KW-1185">Reference proteome</keyword>
<dbReference type="GO" id="GO:0009916">
    <property type="term" value="F:alternative oxidase activity"/>
    <property type="evidence" value="ECO:0007669"/>
    <property type="project" value="InterPro"/>
</dbReference>